<evidence type="ECO:0000256" key="1">
    <source>
        <dbReference type="SAM" id="MobiDB-lite"/>
    </source>
</evidence>
<feature type="chain" id="PRO_5047469921" description="Lipoprotein" evidence="2">
    <location>
        <begin position="17"/>
        <end position="119"/>
    </location>
</feature>
<evidence type="ECO:0000256" key="2">
    <source>
        <dbReference type="SAM" id="SignalP"/>
    </source>
</evidence>
<reference evidence="3" key="1">
    <citation type="submission" date="2022-11" db="EMBL/GenBank/DDBJ databases">
        <title>Pseudomonas triclosanedens sp. nov., a triclosan degrader isolated from activated sludge.</title>
        <authorList>
            <person name="Yin Y."/>
            <person name="Lu Z."/>
        </authorList>
    </citation>
    <scope>NUCLEOTIDE SEQUENCE</scope>
    <source>
        <strain evidence="3">ZM23</strain>
    </source>
</reference>
<dbReference type="EMBL" id="CP113432">
    <property type="protein sequence ID" value="WAI50576.1"/>
    <property type="molecule type" value="Genomic_DNA"/>
</dbReference>
<protein>
    <recommendedName>
        <fullName evidence="5">Lipoprotein</fullName>
    </recommendedName>
</protein>
<feature type="signal peptide" evidence="2">
    <location>
        <begin position="1"/>
        <end position="16"/>
    </location>
</feature>
<organism evidence="3 4">
    <name type="scientific">Pseudomonas triclosanedens</name>
    <dbReference type="NCBI Taxonomy" id="2961893"/>
    <lineage>
        <taxon>Bacteria</taxon>
        <taxon>Pseudomonadati</taxon>
        <taxon>Pseudomonadota</taxon>
        <taxon>Gammaproteobacteria</taxon>
        <taxon>Pseudomonadales</taxon>
        <taxon>Pseudomonadaceae</taxon>
        <taxon>Pseudomonas</taxon>
    </lineage>
</organism>
<dbReference type="PROSITE" id="PS51257">
    <property type="entry name" value="PROKAR_LIPOPROTEIN"/>
    <property type="match status" value="1"/>
</dbReference>
<accession>A0ABY7A200</accession>
<name>A0ABY7A200_9PSED</name>
<keyword evidence="4" id="KW-1185">Reference proteome</keyword>
<dbReference type="Proteomes" id="UP001163624">
    <property type="component" value="Chromosome"/>
</dbReference>
<evidence type="ECO:0008006" key="5">
    <source>
        <dbReference type="Google" id="ProtNLM"/>
    </source>
</evidence>
<evidence type="ECO:0000313" key="4">
    <source>
        <dbReference type="Proteomes" id="UP001163624"/>
    </source>
</evidence>
<evidence type="ECO:0000313" key="3">
    <source>
        <dbReference type="EMBL" id="WAI50576.1"/>
    </source>
</evidence>
<proteinExistence type="predicted"/>
<keyword evidence="2" id="KW-0732">Signal</keyword>
<gene>
    <name evidence="3" type="ORF">OU419_04740</name>
</gene>
<dbReference type="RefSeq" id="WP_254471142.1">
    <property type="nucleotide sequence ID" value="NZ_CP113432.1"/>
</dbReference>
<sequence length="119" mass="13544">MAPRAICILILFAALAGCETTHQTLIAQGYPPAYADGFDDGCGSGRQAAGAITGEFRKNVSRYLDDRQYTLGWDDGFQQCQTQYVSRERQRYDEQRNSDRDRDWEQQKDRALSRALRGD</sequence>
<feature type="region of interest" description="Disordered" evidence="1">
    <location>
        <begin position="88"/>
        <end position="119"/>
    </location>
</feature>